<proteinExistence type="predicted"/>
<protein>
    <submittedName>
        <fullName evidence="2">Antitoxin</fullName>
    </submittedName>
</protein>
<evidence type="ECO:0000313" key="1">
    <source>
        <dbReference type="EMBL" id="CUP06709.1"/>
    </source>
</evidence>
<dbReference type="AlphaFoldDB" id="A0A174KBH8"/>
<sequence>MADILRVTSPVINKNIIQPDRAQKDPSVPFDMQEIRHITKNPSGSALLGQHNVFQKEAGAATLMNLLKDPAVTVNYLKNIYMLEEIISLLPVNNNTMTQEIRQLFHSLLINPDDIVGELVDQEYASTLFKGPLFDFLRNLLYEKPELRLEMADFLKAVNGSVSRNDVLDSVANSLEYLSSQLAGSRNLSGIFGMLSDRVRTMIEGAGGQRDMEGSETGEAGARPAGGMWQSSGVYGRGSEIENSLTEWEAVKADILDALKELENSVLFSPQTERMIPNLLYNMSRYQDNESYLQEALLNLLIHVNSREDKDQLKSLLKDYVNQFDSPEYRENRSRIMDTLAEIIRKQDRETPMNSLNGEKIEKIITSLLSSPCNYTPLLHFVIPVEYQGMKAFSELWIDPKDEGGSGQGRDGEDHVHVLITFDIPGIGQMEAEFQVAGREMEFYLYCPESYAAVFGRLTPDFRKIMEEYGYHAAEVEVSGLDHVRSLMDVFKNLPYRRTGVDVKI</sequence>
<evidence type="ECO:0000313" key="2">
    <source>
        <dbReference type="EMBL" id="RGM01732.1"/>
    </source>
</evidence>
<evidence type="ECO:0000313" key="3">
    <source>
        <dbReference type="Proteomes" id="UP000095651"/>
    </source>
</evidence>
<dbReference type="EMBL" id="CYZE01000017">
    <property type="protein sequence ID" value="CUP06709.1"/>
    <property type="molecule type" value="Genomic_DNA"/>
</dbReference>
<dbReference type="RefSeq" id="WP_055659092.1">
    <property type="nucleotide sequence ID" value="NZ_CABIXC010000017.1"/>
</dbReference>
<dbReference type="InterPro" id="IPR016024">
    <property type="entry name" value="ARM-type_fold"/>
</dbReference>
<evidence type="ECO:0000313" key="4">
    <source>
        <dbReference type="Proteomes" id="UP000261257"/>
    </source>
</evidence>
<reference evidence="2 4" key="2">
    <citation type="submission" date="2018-08" db="EMBL/GenBank/DDBJ databases">
        <title>A genome reference for cultivated species of the human gut microbiota.</title>
        <authorList>
            <person name="Zou Y."/>
            <person name="Xue W."/>
            <person name="Luo G."/>
        </authorList>
    </citation>
    <scope>NUCLEOTIDE SEQUENCE [LARGE SCALE GENOMIC DNA]</scope>
    <source>
        <strain evidence="2 4">TF05-11AC</strain>
    </source>
</reference>
<accession>A0A174KBH8</accession>
<organism evidence="1 3">
    <name type="scientific">Hungatella hathewayi</name>
    <dbReference type="NCBI Taxonomy" id="154046"/>
    <lineage>
        <taxon>Bacteria</taxon>
        <taxon>Bacillati</taxon>
        <taxon>Bacillota</taxon>
        <taxon>Clostridia</taxon>
        <taxon>Lachnospirales</taxon>
        <taxon>Lachnospiraceae</taxon>
        <taxon>Hungatella</taxon>
    </lineage>
</organism>
<dbReference type="SUPFAM" id="SSF48371">
    <property type="entry name" value="ARM repeat"/>
    <property type="match status" value="1"/>
</dbReference>
<gene>
    <name evidence="2" type="ORF">DXC39_18855</name>
    <name evidence="1" type="ORF">ERS852407_04864</name>
</gene>
<dbReference type="Proteomes" id="UP000261257">
    <property type="component" value="Unassembled WGS sequence"/>
</dbReference>
<dbReference type="EMBL" id="QSSQ01000021">
    <property type="protein sequence ID" value="RGM01732.1"/>
    <property type="molecule type" value="Genomic_DNA"/>
</dbReference>
<dbReference type="Proteomes" id="UP000095651">
    <property type="component" value="Unassembled WGS sequence"/>
</dbReference>
<name>A0A174KBH8_9FIRM</name>
<reference evidence="1 3" key="1">
    <citation type="submission" date="2015-09" db="EMBL/GenBank/DDBJ databases">
        <authorList>
            <consortium name="Pathogen Informatics"/>
        </authorList>
    </citation>
    <scope>NUCLEOTIDE SEQUENCE [LARGE SCALE GENOMIC DNA]</scope>
    <source>
        <strain evidence="1 3">2789STDY5608850</strain>
    </source>
</reference>